<organism evidence="1 2">
    <name type="scientific">Cyanophage S-RIM14</name>
    <dbReference type="NCBI Taxonomy" id="1278423"/>
    <lineage>
        <taxon>Viruses</taxon>
        <taxon>Duplodnaviria</taxon>
        <taxon>Heunggongvirae</taxon>
        <taxon>Uroviricota</taxon>
        <taxon>Caudoviricetes</taxon>
        <taxon>Pantevenvirales</taxon>
        <taxon>Kyanoviridae</taxon>
        <taxon>Ahtivirus</taxon>
        <taxon>Ahtivirus sagseatwo</taxon>
    </lineage>
</organism>
<name>A0A1D7SHI9_9CAUD</name>
<accession>A0A1D7SHI9</accession>
<dbReference type="Proteomes" id="UP000225808">
    <property type="component" value="Segment"/>
</dbReference>
<proteinExistence type="predicted"/>
<gene>
    <name evidence="1" type="ORF">LIS021110_030</name>
</gene>
<evidence type="ECO:0000313" key="2">
    <source>
        <dbReference type="Proteomes" id="UP000225808"/>
    </source>
</evidence>
<evidence type="ECO:0000313" key="1">
    <source>
        <dbReference type="EMBL" id="AOO13144.1"/>
    </source>
</evidence>
<reference evidence="1 2" key="1">
    <citation type="journal article" date="2016" name="Environ. Microbiol.">
        <title>Genomic diversification of marine cyanophages into stable ecotypes.</title>
        <authorList>
            <person name="Marston M.F."/>
            <person name="Martiny J.B."/>
        </authorList>
    </citation>
    <scope>NUCLEOTIDE SEQUENCE [LARGE SCALE GENOMIC DNA]</scope>
    <source>
        <strain evidence="1">LIS_02_1110</strain>
    </source>
</reference>
<protein>
    <submittedName>
        <fullName evidence="1">Uncharacterized protein</fullName>
    </submittedName>
</protein>
<sequence>MGRLNVTNIAGLDTSVTVEGVTVPQFNVHVNDPLRVDGTLQMESGAKTLNIPNAPANQRPLKGTRVGSLFYNETENRVEAWDGTNWVASGTGASSTSTLGLPSNPAPSGQHLNYAGFETGYYYIQPNNESSAYRMYVDNRRYAGGWVCAVVVRIEDCQSHVTNGQYGTFTRTDGYLQGPIYDAQVTIKMADSFIQNLRNSSLYRGQTPYWLESGHWTGNYGPINQFFPYAMTIDLANSASNQNARTNIALQYEGQFNDRNPNTGTHGMGDHHTGGTTYFAYGRHPEQGTNCGLRQDTLGQANGWFWVK</sequence>
<dbReference type="EMBL" id="KX349298">
    <property type="protein sequence ID" value="AOO13144.1"/>
    <property type="molecule type" value="Genomic_DNA"/>
</dbReference>